<dbReference type="Proteomes" id="UP000092527">
    <property type="component" value="Unassembled WGS sequence"/>
</dbReference>
<evidence type="ECO:0000313" key="2">
    <source>
        <dbReference type="Proteomes" id="UP000092527"/>
    </source>
</evidence>
<name>A0AB36E685_9PAST</name>
<organism evidence="1 2">
    <name type="scientific">Gallibacterium salpingitidis</name>
    <dbReference type="NCBI Taxonomy" id="505341"/>
    <lineage>
        <taxon>Bacteria</taxon>
        <taxon>Pseudomonadati</taxon>
        <taxon>Pseudomonadota</taxon>
        <taxon>Gammaproteobacteria</taxon>
        <taxon>Pasteurellales</taxon>
        <taxon>Pasteurellaceae</taxon>
        <taxon>Gallibacterium</taxon>
    </lineage>
</organism>
<dbReference type="InterPro" id="IPR049156">
    <property type="entry name" value="Phage_chap_TAC_15-like"/>
</dbReference>
<proteinExistence type="predicted"/>
<dbReference type="AlphaFoldDB" id="A0AB36E685"/>
<evidence type="ECO:0000313" key="1">
    <source>
        <dbReference type="EMBL" id="OBX10414.1"/>
    </source>
</evidence>
<sequence>MLKTKEIVIEKGRDAGTKFIITEMPIAKADKWAMKVLLALAGSGIDVPNPQDGMLAIVRVALSAFKNIPEEKFIPLADELLDCVEIVPKGGQPRKLNLEFNDVQDISTLYRLRQEVLMLHIDFLLQDNNPILG</sequence>
<reference evidence="1 2" key="1">
    <citation type="submission" date="2014-11" db="EMBL/GenBank/DDBJ databases">
        <title>Pan-genome of Gallibacterium spp.</title>
        <authorList>
            <person name="Kudirkiene E."/>
            <person name="Bojesen A.M."/>
        </authorList>
    </citation>
    <scope>NUCLEOTIDE SEQUENCE [LARGE SCALE GENOMIC DNA]</scope>
    <source>
        <strain evidence="1 2">18469/18</strain>
    </source>
</reference>
<comment type="caution">
    <text evidence="1">The sequence shown here is derived from an EMBL/GenBank/DDBJ whole genome shotgun (WGS) entry which is preliminary data.</text>
</comment>
<accession>A0AB36E685</accession>
<dbReference type="Pfam" id="PF21822">
    <property type="entry name" value="Phage_TAC_15"/>
    <property type="match status" value="1"/>
</dbReference>
<gene>
    <name evidence="1" type="ORF">QV09_05540</name>
</gene>
<dbReference type="RefSeq" id="WP_066421738.1">
    <property type="nucleotide sequence ID" value="NZ_CP103875.1"/>
</dbReference>
<protein>
    <submittedName>
        <fullName evidence="1">Uncharacterized protein</fullName>
    </submittedName>
</protein>
<dbReference type="EMBL" id="JTJU01000028">
    <property type="protein sequence ID" value="OBX10414.1"/>
    <property type="molecule type" value="Genomic_DNA"/>
</dbReference>